<organism evidence="1 2">
    <name type="scientific">Avena sativa</name>
    <name type="common">Oat</name>
    <dbReference type="NCBI Taxonomy" id="4498"/>
    <lineage>
        <taxon>Eukaryota</taxon>
        <taxon>Viridiplantae</taxon>
        <taxon>Streptophyta</taxon>
        <taxon>Embryophyta</taxon>
        <taxon>Tracheophyta</taxon>
        <taxon>Spermatophyta</taxon>
        <taxon>Magnoliopsida</taxon>
        <taxon>Liliopsida</taxon>
        <taxon>Poales</taxon>
        <taxon>Poaceae</taxon>
        <taxon>BOP clade</taxon>
        <taxon>Pooideae</taxon>
        <taxon>Poodae</taxon>
        <taxon>Poeae</taxon>
        <taxon>Poeae Chloroplast Group 1 (Aveneae type)</taxon>
        <taxon>Aveninae</taxon>
        <taxon>Avena</taxon>
    </lineage>
</organism>
<evidence type="ECO:0000313" key="1">
    <source>
        <dbReference type="EnsemblPlants" id="AVESA.00010b.r2.1AG0027890.2.CDS"/>
    </source>
</evidence>
<dbReference type="EnsemblPlants" id="AVESA.00010b.r2.1AG0027890.2">
    <property type="protein sequence ID" value="AVESA.00010b.r2.1AG0027890.2.CDS"/>
    <property type="gene ID" value="AVESA.00010b.r2.1AG0027890"/>
</dbReference>
<name>A0ACD5TC30_AVESA</name>
<sequence length="477" mass="55042">MGDFLIMSKETTSNRYYVKASNKKGRRNVKLEDLPEDVLRTILSKLPVKEVLKTSALSSQWRYMWTICPKLSFNSVGACGGDRRDEKRSEQNFVDNVNLVLQKYRGKEVENLEVRFAFDGMLVDHLTYWISYAVSSRTKNIAFDLAPIRWGGRDDRYIFPLELFDSESISRLQCIQLSFVSLKLPTHFRGFQNLRKLDLNLLHVTRKDLENMLSNCDRLEWLSIVRCHLNDELRVESPLSHLMYLRVVNCIVTKVQFHATRLSTFEYKGRFVPIIFPHCLKMETANIFFFKAVFQHALGALLNDIPSIQNLTLQILPLQIEAQWDLGYQHKLSQLRNVQLLVHIFEEYVDNVLYLVSFLKAAPFIEKLEVHFGGCQELWFASRGPARHQLPHPGREYSHLKDIHVTGYKGARGQLELLLHMVEHAPALEALTVHTTQLLPEACFPDSTAPSFFDDAGRHARDHLGQGLSPKVKFCVV</sequence>
<reference evidence="1" key="2">
    <citation type="submission" date="2025-09" db="UniProtKB">
        <authorList>
            <consortium name="EnsemblPlants"/>
        </authorList>
    </citation>
    <scope>IDENTIFICATION</scope>
</reference>
<keyword evidence="2" id="KW-1185">Reference proteome</keyword>
<protein>
    <submittedName>
        <fullName evidence="1">Uncharacterized protein</fullName>
    </submittedName>
</protein>
<dbReference type="Proteomes" id="UP001732700">
    <property type="component" value="Chromosome 1A"/>
</dbReference>
<evidence type="ECO:0000313" key="2">
    <source>
        <dbReference type="Proteomes" id="UP001732700"/>
    </source>
</evidence>
<accession>A0ACD5TC30</accession>
<proteinExistence type="predicted"/>
<reference evidence="1" key="1">
    <citation type="submission" date="2021-05" db="EMBL/GenBank/DDBJ databases">
        <authorList>
            <person name="Scholz U."/>
            <person name="Mascher M."/>
            <person name="Fiebig A."/>
        </authorList>
    </citation>
    <scope>NUCLEOTIDE SEQUENCE [LARGE SCALE GENOMIC DNA]</scope>
</reference>